<gene>
    <name evidence="2" type="ORF">ISS99_20235</name>
</gene>
<protein>
    <recommendedName>
        <fullName evidence="4">Endonuclease/exonuclease/phosphatase domain-containing protein</fullName>
    </recommendedName>
</protein>
<sequence>MSVPGGQVAQNLRKRKRVSYAEDDVDEDGKKLRKIERTISVCAWNMQRSPIETDRRYRKQDDARRNRKAQLHYLCSQYDIVCISEPSKGLRESVNDPHAHASLPSGGTWMASSFIDNQSDSAACRSLLFVKARLKPQTVDINFTSGSDDASRYPAAAIINVSGIKLLVVSFHATSYGGASNTNNLIELLHEKTGDMKSWEHVGVMVGGDLNCEEAKYGGTRTPDEVTHQRGGVLDGFYAEGIDAMASALVDGVRIVPGFKLRTTRSAKISGKEPGCFRIGTPLRLSDHAPVCATLTLSGAVPK</sequence>
<dbReference type="EMBL" id="JADIKF010000040">
    <property type="protein sequence ID" value="MBM7131861.1"/>
    <property type="molecule type" value="Genomic_DNA"/>
</dbReference>
<name>A0ABS2KL36_9GAMM</name>
<comment type="caution">
    <text evidence="2">The sequence shown here is derived from an EMBL/GenBank/DDBJ whole genome shotgun (WGS) entry which is preliminary data.</text>
</comment>
<dbReference type="InterPro" id="IPR036691">
    <property type="entry name" value="Endo/exonu/phosph_ase_sf"/>
</dbReference>
<evidence type="ECO:0000313" key="2">
    <source>
        <dbReference type="EMBL" id="MBM7131861.1"/>
    </source>
</evidence>
<evidence type="ECO:0000256" key="1">
    <source>
        <dbReference type="SAM" id="MobiDB-lite"/>
    </source>
</evidence>
<organism evidence="2 3">
    <name type="scientific">Dyella mobilis</name>
    <dbReference type="NCBI Taxonomy" id="1849582"/>
    <lineage>
        <taxon>Bacteria</taxon>
        <taxon>Pseudomonadati</taxon>
        <taxon>Pseudomonadota</taxon>
        <taxon>Gammaproteobacteria</taxon>
        <taxon>Lysobacterales</taxon>
        <taxon>Rhodanobacteraceae</taxon>
        <taxon>Dyella</taxon>
    </lineage>
</organism>
<evidence type="ECO:0000313" key="3">
    <source>
        <dbReference type="Proteomes" id="UP001430193"/>
    </source>
</evidence>
<dbReference type="SUPFAM" id="SSF56219">
    <property type="entry name" value="DNase I-like"/>
    <property type="match status" value="1"/>
</dbReference>
<dbReference type="Proteomes" id="UP001430193">
    <property type="component" value="Unassembled WGS sequence"/>
</dbReference>
<dbReference type="RefSeq" id="WP_204633408.1">
    <property type="nucleotide sequence ID" value="NZ_BSOC01000001.1"/>
</dbReference>
<dbReference type="Gene3D" id="3.60.10.10">
    <property type="entry name" value="Endonuclease/exonuclease/phosphatase"/>
    <property type="match status" value="1"/>
</dbReference>
<keyword evidence="3" id="KW-1185">Reference proteome</keyword>
<accession>A0ABS2KL36</accession>
<feature type="region of interest" description="Disordered" evidence="1">
    <location>
        <begin position="1"/>
        <end position="27"/>
    </location>
</feature>
<reference evidence="2" key="1">
    <citation type="submission" date="2020-10" db="EMBL/GenBank/DDBJ databases">
        <title>Phylogeny of dyella-like bacteria.</title>
        <authorList>
            <person name="Fu J."/>
        </authorList>
    </citation>
    <scope>NUCLEOTIDE SEQUENCE</scope>
    <source>
        <strain evidence="2">DHON07</strain>
    </source>
</reference>
<evidence type="ECO:0008006" key="4">
    <source>
        <dbReference type="Google" id="ProtNLM"/>
    </source>
</evidence>
<proteinExistence type="predicted"/>